<dbReference type="Proteomes" id="UP000199310">
    <property type="component" value="Unassembled WGS sequence"/>
</dbReference>
<organism evidence="1 2">
    <name type="scientific">Chitinophaga arvensicola</name>
    <dbReference type="NCBI Taxonomy" id="29529"/>
    <lineage>
        <taxon>Bacteria</taxon>
        <taxon>Pseudomonadati</taxon>
        <taxon>Bacteroidota</taxon>
        <taxon>Chitinophagia</taxon>
        <taxon>Chitinophagales</taxon>
        <taxon>Chitinophagaceae</taxon>
        <taxon>Chitinophaga</taxon>
    </lineage>
</organism>
<reference evidence="2" key="1">
    <citation type="submission" date="2016-10" db="EMBL/GenBank/DDBJ databases">
        <authorList>
            <person name="Varghese N."/>
            <person name="Submissions S."/>
        </authorList>
    </citation>
    <scope>NUCLEOTIDE SEQUENCE [LARGE SCALE GENOMIC DNA]</scope>
    <source>
        <strain evidence="2">DSM 3695</strain>
    </source>
</reference>
<dbReference type="EMBL" id="FOJG01000001">
    <property type="protein sequence ID" value="SEW33190.1"/>
    <property type="molecule type" value="Genomic_DNA"/>
</dbReference>
<gene>
    <name evidence="1" type="ORF">SAMN04488122_1939</name>
</gene>
<evidence type="ECO:0000313" key="2">
    <source>
        <dbReference type="Proteomes" id="UP000199310"/>
    </source>
</evidence>
<proteinExistence type="predicted"/>
<accession>A0A1I0QZQ2</accession>
<name>A0A1I0QZQ2_9BACT</name>
<dbReference type="AlphaFoldDB" id="A0A1I0QZQ2"/>
<dbReference type="STRING" id="29529.SAMN04488122_1939"/>
<sequence length="608" mass="62702">MLIGGAGFIASQANAQLKVGKNPTTIEKSAILDLDADKQGLLLPRLLDTLDINGLTPPNGMVIFLKKAGAEGFYVRNHGYWEKMANSSDVASTWSMKGNAATSADFIGTTNSIPFSIRANNVEGIVVKDGYTFLKKLDLTTGVDVVMVDKTDGKISYRTISESAFSNAINELNGLTATKQKLTTGAAATAGGNANDYKFSTSGTDTHVLTIATQDGTGTVGYGLLSSADFNKFKKAVDLQINTFATASNAKGLSYDNTGTNALLTLHPADATNPGAVSTVAQEFNGLKTFLNTITGNEDLSITKKGTFGTGVIVTTGGATITGDSRVTGKFDVAGAGGNLTVAGTTGLAGTLDVTGATKLANTLDVAEKATLAKDLQVKGNTLLDNNLTLTNIADGAATDNVVLLRQGTTGTVVKRALSSSAFTDLTFATDHAGLDLAVAKDASNKVTISIPIAAPTTPGGLMSNDKQSFAGAKKFGNEVSIQKNVSIGDTTNAATSTLQVAGSLAMTITTLSTAGSYTVKETDNTILVSVNGACTVVLPAATTCTGRIYTVKKIPAAGATDDTNIDNDVKITSAGGTVEGGTQLAIYNDWTFYTIQSNGTNWYVIKK</sequence>
<evidence type="ECO:0000313" key="1">
    <source>
        <dbReference type="EMBL" id="SEW33190.1"/>
    </source>
</evidence>
<keyword evidence="2" id="KW-1185">Reference proteome</keyword>
<protein>
    <submittedName>
        <fullName evidence="1">Uncharacterized protein</fullName>
    </submittedName>
</protein>